<name>A0AAV5K0I8_9ROSI</name>
<organism evidence="2 3">
    <name type="scientific">Rubroshorea leprosula</name>
    <dbReference type="NCBI Taxonomy" id="152421"/>
    <lineage>
        <taxon>Eukaryota</taxon>
        <taxon>Viridiplantae</taxon>
        <taxon>Streptophyta</taxon>
        <taxon>Embryophyta</taxon>
        <taxon>Tracheophyta</taxon>
        <taxon>Spermatophyta</taxon>
        <taxon>Magnoliopsida</taxon>
        <taxon>eudicotyledons</taxon>
        <taxon>Gunneridae</taxon>
        <taxon>Pentapetalae</taxon>
        <taxon>rosids</taxon>
        <taxon>malvids</taxon>
        <taxon>Malvales</taxon>
        <taxon>Dipterocarpaceae</taxon>
        <taxon>Rubroshorea</taxon>
    </lineage>
</organism>
<evidence type="ECO:0000313" key="2">
    <source>
        <dbReference type="EMBL" id="GKV17357.1"/>
    </source>
</evidence>
<keyword evidence="3" id="KW-1185">Reference proteome</keyword>
<evidence type="ECO:0000313" key="3">
    <source>
        <dbReference type="Proteomes" id="UP001054252"/>
    </source>
</evidence>
<reference evidence="2 3" key="1">
    <citation type="journal article" date="2021" name="Commun. Biol.">
        <title>The genome of Shorea leprosula (Dipterocarpaceae) highlights the ecological relevance of drought in aseasonal tropical rainforests.</title>
        <authorList>
            <person name="Ng K.K.S."/>
            <person name="Kobayashi M.J."/>
            <person name="Fawcett J.A."/>
            <person name="Hatakeyama M."/>
            <person name="Paape T."/>
            <person name="Ng C.H."/>
            <person name="Ang C.C."/>
            <person name="Tnah L.H."/>
            <person name="Lee C.T."/>
            <person name="Nishiyama T."/>
            <person name="Sese J."/>
            <person name="O'Brien M.J."/>
            <person name="Copetti D."/>
            <person name="Mohd Noor M.I."/>
            <person name="Ong R.C."/>
            <person name="Putra M."/>
            <person name="Sireger I.Z."/>
            <person name="Indrioko S."/>
            <person name="Kosugi Y."/>
            <person name="Izuno A."/>
            <person name="Isagi Y."/>
            <person name="Lee S.L."/>
            <person name="Shimizu K.K."/>
        </authorList>
    </citation>
    <scope>NUCLEOTIDE SEQUENCE [LARGE SCALE GENOMIC DNA]</scope>
    <source>
        <strain evidence="2">214</strain>
    </source>
</reference>
<proteinExistence type="predicted"/>
<protein>
    <submittedName>
        <fullName evidence="2">Uncharacterized protein</fullName>
    </submittedName>
</protein>
<gene>
    <name evidence="2" type="ORF">SLEP1_g27872</name>
</gene>
<dbReference type="EMBL" id="BPVZ01000047">
    <property type="protein sequence ID" value="GKV17357.1"/>
    <property type="molecule type" value="Genomic_DNA"/>
</dbReference>
<feature type="region of interest" description="Disordered" evidence="1">
    <location>
        <begin position="1"/>
        <end position="32"/>
    </location>
</feature>
<evidence type="ECO:0000256" key="1">
    <source>
        <dbReference type="SAM" id="MobiDB-lite"/>
    </source>
</evidence>
<dbReference type="Proteomes" id="UP001054252">
    <property type="component" value="Unassembled WGS sequence"/>
</dbReference>
<dbReference type="AlphaFoldDB" id="A0AAV5K0I8"/>
<accession>A0AAV5K0I8</accession>
<comment type="caution">
    <text evidence="2">The sequence shown here is derived from an EMBL/GenBank/DDBJ whole genome shotgun (WGS) entry which is preliminary data.</text>
</comment>
<sequence length="59" mass="6534">MLGSAPEPELQNPATQQNPDLGSAAWGKKKKKSETGKFIITFLKSFGYLWLCGVCTPRY</sequence>